<dbReference type="AlphaFoldDB" id="A0A8J6BLX6"/>
<dbReference type="Proteomes" id="UP000729402">
    <property type="component" value="Unassembled WGS sequence"/>
</dbReference>
<dbReference type="PANTHER" id="PTHR33699:SF23">
    <property type="entry name" value="EXPRESSED PROTEIN"/>
    <property type="match status" value="1"/>
</dbReference>
<dbReference type="PANTHER" id="PTHR33699">
    <property type="entry name" value="EXPRESSED PROTEIN"/>
    <property type="match status" value="1"/>
</dbReference>
<evidence type="ECO:0000313" key="1">
    <source>
        <dbReference type="EMBL" id="KAG8089729.1"/>
    </source>
</evidence>
<accession>A0A8J6BLX6</accession>
<reference evidence="1" key="1">
    <citation type="journal article" date="2021" name="bioRxiv">
        <title>Whole Genome Assembly and Annotation of Northern Wild Rice, Zizania palustris L., Supports a Whole Genome Duplication in the Zizania Genus.</title>
        <authorList>
            <person name="Haas M."/>
            <person name="Kono T."/>
            <person name="Macchietto M."/>
            <person name="Millas R."/>
            <person name="McGilp L."/>
            <person name="Shao M."/>
            <person name="Duquette J."/>
            <person name="Hirsch C.N."/>
            <person name="Kimball J."/>
        </authorList>
    </citation>
    <scope>NUCLEOTIDE SEQUENCE</scope>
    <source>
        <tissue evidence="1">Fresh leaf tissue</tissue>
    </source>
</reference>
<organism evidence="1 2">
    <name type="scientific">Zizania palustris</name>
    <name type="common">Northern wild rice</name>
    <dbReference type="NCBI Taxonomy" id="103762"/>
    <lineage>
        <taxon>Eukaryota</taxon>
        <taxon>Viridiplantae</taxon>
        <taxon>Streptophyta</taxon>
        <taxon>Embryophyta</taxon>
        <taxon>Tracheophyta</taxon>
        <taxon>Spermatophyta</taxon>
        <taxon>Magnoliopsida</taxon>
        <taxon>Liliopsida</taxon>
        <taxon>Poales</taxon>
        <taxon>Poaceae</taxon>
        <taxon>BOP clade</taxon>
        <taxon>Oryzoideae</taxon>
        <taxon>Oryzeae</taxon>
        <taxon>Zizaniinae</taxon>
        <taxon>Zizania</taxon>
    </lineage>
</organism>
<comment type="caution">
    <text evidence="1">The sequence shown here is derived from an EMBL/GenBank/DDBJ whole genome shotgun (WGS) entry which is preliminary data.</text>
</comment>
<proteinExistence type="predicted"/>
<sequence length="173" mass="18879">MKERVRRRRIPAFGEWNYDHDGGCGYGYGGGDWPVTQYFDSAMQAGLVIALPPASPKPPKKAVKWIDSGALAEDAEEGDEKQQKVVVGLAVAAAEQHGARKPARRLADDAGAHAAYHYKACRPVKAVDQDLYEIPPDMLCHNPRKRVTTTTTTRRRSSGLWVSCCLGLSCVAA</sequence>
<keyword evidence="2" id="KW-1185">Reference proteome</keyword>
<evidence type="ECO:0000313" key="2">
    <source>
        <dbReference type="Proteomes" id="UP000729402"/>
    </source>
</evidence>
<dbReference type="EMBL" id="JAAALK010000081">
    <property type="protein sequence ID" value="KAG8089729.1"/>
    <property type="molecule type" value="Genomic_DNA"/>
</dbReference>
<reference evidence="1" key="2">
    <citation type="submission" date="2021-02" db="EMBL/GenBank/DDBJ databases">
        <authorList>
            <person name="Kimball J.A."/>
            <person name="Haas M.W."/>
            <person name="Macchietto M."/>
            <person name="Kono T."/>
            <person name="Duquette J."/>
            <person name="Shao M."/>
        </authorList>
    </citation>
    <scope>NUCLEOTIDE SEQUENCE</scope>
    <source>
        <tissue evidence="1">Fresh leaf tissue</tissue>
    </source>
</reference>
<protein>
    <submittedName>
        <fullName evidence="1">Uncharacterized protein</fullName>
    </submittedName>
</protein>
<name>A0A8J6BLX6_ZIZPA</name>
<gene>
    <name evidence="1" type="ORF">GUJ93_ZPchr0011g27001</name>
</gene>